<name>A0A0J9XK51_GEOCN</name>
<evidence type="ECO:0000259" key="2">
    <source>
        <dbReference type="SMART" id="SM00903"/>
    </source>
</evidence>
<dbReference type="EMBL" id="CCBN010000025">
    <property type="protein sequence ID" value="CDO57777.1"/>
    <property type="molecule type" value="Genomic_DNA"/>
</dbReference>
<dbReference type="InterPro" id="IPR002563">
    <property type="entry name" value="Flavin_Rdtase-like_dom"/>
</dbReference>
<dbReference type="PANTHER" id="PTHR30466">
    <property type="entry name" value="FLAVIN REDUCTASE"/>
    <property type="match status" value="1"/>
</dbReference>
<dbReference type="PANTHER" id="PTHR30466:SF1">
    <property type="entry name" value="FMN REDUCTASE (NADH) RUTF"/>
    <property type="match status" value="1"/>
</dbReference>
<organism evidence="3 4">
    <name type="scientific">Geotrichum candidum</name>
    <name type="common">Oospora lactis</name>
    <name type="synonym">Dipodascus geotrichum</name>
    <dbReference type="NCBI Taxonomy" id="1173061"/>
    <lineage>
        <taxon>Eukaryota</taxon>
        <taxon>Fungi</taxon>
        <taxon>Dikarya</taxon>
        <taxon>Ascomycota</taxon>
        <taxon>Saccharomycotina</taxon>
        <taxon>Dipodascomycetes</taxon>
        <taxon>Dipodascales</taxon>
        <taxon>Dipodascaceae</taxon>
        <taxon>Geotrichum</taxon>
    </lineage>
</organism>
<keyword evidence="4" id="KW-1185">Reference proteome</keyword>
<sequence length="223" mass="24807">MAFLGYLRHGIAPSSCRSFCTSRLTCNIKSHYKQAMTKLSASATVITTTSRTGTEPRGLTVSSLTSLSLNPTPLVSFNLQLPSRTSEILHERNVFAVNVVPGTPQIRDLTIAFAGGYGHDVNPFEKFSNMFTVPANLTPHKQESHDHNLEGDLEEFKHAHNIPVIKDALAVLYCRKRQIFKVQDHEIWVAEVFHVDATNCNDNSATTLLYQNRSFHSLGPVLD</sequence>
<dbReference type="Pfam" id="PF01613">
    <property type="entry name" value="Flavin_Reduct"/>
    <property type="match status" value="1"/>
</dbReference>
<proteinExistence type="predicted"/>
<dbReference type="Gene3D" id="2.30.110.10">
    <property type="entry name" value="Electron Transport, Fmn-binding Protein, Chain A"/>
    <property type="match status" value="1"/>
</dbReference>
<accession>A0A0J9XK51</accession>
<dbReference type="OrthoDB" id="2015405at2759"/>
<evidence type="ECO:0000313" key="4">
    <source>
        <dbReference type="Proteomes" id="UP000242525"/>
    </source>
</evidence>
<dbReference type="AlphaFoldDB" id="A0A0J9XK51"/>
<reference evidence="3" key="1">
    <citation type="submission" date="2014-03" db="EMBL/GenBank/DDBJ databases">
        <authorList>
            <person name="Casaregola S."/>
        </authorList>
    </citation>
    <scope>NUCLEOTIDE SEQUENCE [LARGE SCALE GENOMIC DNA]</scope>
    <source>
        <strain evidence="3">CLIB 918</strain>
    </source>
</reference>
<dbReference type="STRING" id="1173061.A0A0J9XK51"/>
<evidence type="ECO:0000256" key="1">
    <source>
        <dbReference type="ARBA" id="ARBA00023002"/>
    </source>
</evidence>
<protein>
    <recommendedName>
        <fullName evidence="2">Flavin reductase like domain-containing protein</fullName>
    </recommendedName>
</protein>
<gene>
    <name evidence="3" type="ORF">BN980_GECA25s00450g</name>
</gene>
<dbReference type="SUPFAM" id="SSF50475">
    <property type="entry name" value="FMN-binding split barrel"/>
    <property type="match status" value="1"/>
</dbReference>
<feature type="domain" description="Flavin reductase like" evidence="2">
    <location>
        <begin position="36"/>
        <end position="217"/>
    </location>
</feature>
<dbReference type="GO" id="GO:0010181">
    <property type="term" value="F:FMN binding"/>
    <property type="evidence" value="ECO:0007669"/>
    <property type="project" value="InterPro"/>
</dbReference>
<dbReference type="InterPro" id="IPR012349">
    <property type="entry name" value="Split_barrel_FMN-bd"/>
</dbReference>
<dbReference type="InterPro" id="IPR050268">
    <property type="entry name" value="NADH-dep_flavin_reductase"/>
</dbReference>
<comment type="caution">
    <text evidence="3">The sequence shown here is derived from an EMBL/GenBank/DDBJ whole genome shotgun (WGS) entry which is preliminary data.</text>
</comment>
<dbReference type="SMART" id="SM00903">
    <property type="entry name" value="Flavin_Reduct"/>
    <property type="match status" value="1"/>
</dbReference>
<dbReference type="Proteomes" id="UP000242525">
    <property type="component" value="Unassembled WGS sequence"/>
</dbReference>
<dbReference type="GO" id="GO:0042602">
    <property type="term" value="F:riboflavin reductase (NADPH) activity"/>
    <property type="evidence" value="ECO:0007669"/>
    <property type="project" value="TreeGrafter"/>
</dbReference>
<keyword evidence="1" id="KW-0560">Oxidoreductase</keyword>
<evidence type="ECO:0000313" key="3">
    <source>
        <dbReference type="EMBL" id="CDO57777.1"/>
    </source>
</evidence>